<comment type="similarity">
    <text evidence="1">Belongs to the BLOC1S2 family.</text>
</comment>
<comment type="similarity">
    <text evidence="2">Belongs to the peptidase C26 family.</text>
</comment>
<dbReference type="AlphaFoldDB" id="A0A7S0VP21"/>
<dbReference type="InterPro" id="IPR044992">
    <property type="entry name" value="ChyE-like"/>
</dbReference>
<dbReference type="Gene3D" id="3.40.50.880">
    <property type="match status" value="1"/>
</dbReference>
<evidence type="ECO:0000256" key="2">
    <source>
        <dbReference type="ARBA" id="ARBA00011083"/>
    </source>
</evidence>
<dbReference type="PANTHER" id="PTHR42695:SF5">
    <property type="entry name" value="GLUTAMINE AMIDOTRANSFERASE YLR126C-RELATED"/>
    <property type="match status" value="1"/>
</dbReference>
<evidence type="ECO:0000259" key="3">
    <source>
        <dbReference type="Pfam" id="PF00117"/>
    </source>
</evidence>
<gene>
    <name evidence="4" type="ORF">PPAR00522_LOCUS21797</name>
</gene>
<dbReference type="CDD" id="cd01741">
    <property type="entry name" value="GATase1_1"/>
    <property type="match status" value="1"/>
</dbReference>
<dbReference type="Pfam" id="PF00117">
    <property type="entry name" value="GATase"/>
    <property type="match status" value="1"/>
</dbReference>
<accession>A0A7S0VP21</accession>
<evidence type="ECO:0000256" key="1">
    <source>
        <dbReference type="ARBA" id="ARBA00008468"/>
    </source>
</evidence>
<dbReference type="PROSITE" id="PS51273">
    <property type="entry name" value="GATASE_TYPE_1"/>
    <property type="match status" value="1"/>
</dbReference>
<dbReference type="PANTHER" id="PTHR42695">
    <property type="entry name" value="GLUTAMINE AMIDOTRANSFERASE YLR126C-RELATED"/>
    <property type="match status" value="1"/>
</dbReference>
<reference evidence="4" key="1">
    <citation type="submission" date="2021-01" db="EMBL/GenBank/DDBJ databases">
        <authorList>
            <person name="Corre E."/>
            <person name="Pelletier E."/>
            <person name="Niang G."/>
            <person name="Scheremetjew M."/>
            <person name="Finn R."/>
            <person name="Kale V."/>
            <person name="Holt S."/>
            <person name="Cochrane G."/>
            <person name="Meng A."/>
            <person name="Brown T."/>
            <person name="Cohen L."/>
        </authorList>
    </citation>
    <scope>NUCLEOTIDE SEQUENCE</scope>
    <source>
        <strain evidence="4">SAG 63-3</strain>
    </source>
</reference>
<dbReference type="InterPro" id="IPR017926">
    <property type="entry name" value="GATASE"/>
</dbReference>
<dbReference type="EMBL" id="HBFM01033369">
    <property type="protein sequence ID" value="CAD8792381.1"/>
    <property type="molecule type" value="Transcribed_RNA"/>
</dbReference>
<dbReference type="InterPro" id="IPR029062">
    <property type="entry name" value="Class_I_gatase-like"/>
</dbReference>
<dbReference type="SUPFAM" id="SSF52317">
    <property type="entry name" value="Class I glutamine amidotransferase-like"/>
    <property type="match status" value="1"/>
</dbReference>
<dbReference type="InterPro" id="IPR019269">
    <property type="entry name" value="BLOC1_su2"/>
</dbReference>
<sequence length="370" mass="41412">MLHPRIAILNSEDADKWQGYVEELWGKIFRPPIILNEFKCFKNQFPTLDQAVNDYSLLIFGGSHYSVYDDFEWIRELERLIPLYVEKGAKIIGCCFGHQLIAKALGGKVGKNPSGEFLLGIENVLVDKQILRHAQLEDIFQSLLKIDNMSSADSSSSMCKCRFIESHGDQVVEIPPTAKVLASSASTPAEILWYPTNVLTFQFHPELTNEVVVDKIWRCVKERLTPEASLESYRQLTDILPDSAAFNAVLFAFAFDFRTDASAFVSSRIADAVEKVVVRTRSAIEDTDRAVAAEYETLEDMNHAASAKYAELAEFGSSMASLAMQTAEQQKSVMAEVEKLDDLEGQVDRLMAVAGKLNEETMGFMRELGI</sequence>
<feature type="domain" description="Glutamine amidotransferase" evidence="3">
    <location>
        <begin position="41"/>
        <end position="209"/>
    </location>
</feature>
<organism evidence="4">
    <name type="scientific">Polytomella parva</name>
    <dbReference type="NCBI Taxonomy" id="51329"/>
    <lineage>
        <taxon>Eukaryota</taxon>
        <taxon>Viridiplantae</taxon>
        <taxon>Chlorophyta</taxon>
        <taxon>core chlorophytes</taxon>
        <taxon>Chlorophyceae</taxon>
        <taxon>CS clade</taxon>
        <taxon>Chlamydomonadales</taxon>
        <taxon>Chlamydomonadaceae</taxon>
        <taxon>Polytomella</taxon>
    </lineage>
</organism>
<name>A0A7S0VP21_9CHLO</name>
<protein>
    <recommendedName>
        <fullName evidence="3">Glutamine amidotransferase domain-containing protein</fullName>
    </recommendedName>
</protein>
<dbReference type="Pfam" id="PF10046">
    <property type="entry name" value="BLOC1_2"/>
    <property type="match status" value="1"/>
</dbReference>
<evidence type="ECO:0000313" key="4">
    <source>
        <dbReference type="EMBL" id="CAD8792381.1"/>
    </source>
</evidence>
<dbReference type="GO" id="GO:0005829">
    <property type="term" value="C:cytosol"/>
    <property type="evidence" value="ECO:0007669"/>
    <property type="project" value="TreeGrafter"/>
</dbReference>
<proteinExistence type="inferred from homology"/>